<evidence type="ECO:0000259" key="1">
    <source>
        <dbReference type="Pfam" id="PF06985"/>
    </source>
</evidence>
<reference evidence="2 3" key="1">
    <citation type="submission" date="2023-11" db="EMBL/GenBank/DDBJ databases">
        <title>An acidophilic fungus is an integral part of prey digestion in a carnivorous sundew plant.</title>
        <authorList>
            <person name="Tsai I.J."/>
        </authorList>
    </citation>
    <scope>NUCLEOTIDE SEQUENCE [LARGE SCALE GENOMIC DNA]</scope>
    <source>
        <strain evidence="2">169a</strain>
    </source>
</reference>
<organism evidence="2 3">
    <name type="scientific">Acrodontium crateriforme</name>
    <dbReference type="NCBI Taxonomy" id="150365"/>
    <lineage>
        <taxon>Eukaryota</taxon>
        <taxon>Fungi</taxon>
        <taxon>Dikarya</taxon>
        <taxon>Ascomycota</taxon>
        <taxon>Pezizomycotina</taxon>
        <taxon>Dothideomycetes</taxon>
        <taxon>Dothideomycetidae</taxon>
        <taxon>Mycosphaerellales</taxon>
        <taxon>Teratosphaeriaceae</taxon>
        <taxon>Acrodontium</taxon>
    </lineage>
</organism>
<name>A0AAQ3M135_9PEZI</name>
<proteinExistence type="predicted"/>
<evidence type="ECO:0000313" key="3">
    <source>
        <dbReference type="Proteomes" id="UP001303373"/>
    </source>
</evidence>
<sequence>MWLINAKTITLEQIPDRDLENQDDTTAKQLRYGVLSHRWETDGEPTFDDYRLGRPSCTKNGMRKIEKCCEIAQSQGLELVWADTCCIDKRSSAELQEAINSMYRYYKQAAICFVYLSDVDVQTWRETFAKSKWFTRGWTLQELLAPMHLRFYDRNWQYLGNKSELCQLISEATGIQEDILTGKTELRECSVAQRMSWAANRETTRIEDRAYSLLGIFDVNMPMLYGEGHKSFLRLQEEIIKTLDDYSIFVWRGLQEGFPGLFASSPKAFIGSANVRNTRDRKGKRPYSVNNRGIHGMIPLIPYTLDTYLTILPCVCDDASGQAGNVGIFLRRLYEDDQFMRVSVSGEDWMKNASAWIMQHGINRLCLERSISVRQSPLLPEDMRDLYAERMQAFRINEDLLKRTDRSAAQFSVSGNWDEETRIISLPPGSRRIHSVGSINIGDQERDIEIVRLGFDHDYHPVVYLTQRGILYSENEDHRGVFMENFRCASATENAIRLLPSGENFQAASPALGGHWSHYKQIPDGSWIAEMSPDVDGFWALRADRLEGLDVRIVRRGFRGKQIMYRCVGRVRLGRTVVDGHLLWDLQIDELCTHRKSPSSEQPGNADSQAVKELQKDVRELTRRIDGMSFNS</sequence>
<dbReference type="PANTHER" id="PTHR10622">
    <property type="entry name" value="HET DOMAIN-CONTAINING PROTEIN"/>
    <property type="match status" value="1"/>
</dbReference>
<dbReference type="InterPro" id="IPR010730">
    <property type="entry name" value="HET"/>
</dbReference>
<protein>
    <recommendedName>
        <fullName evidence="1">Heterokaryon incompatibility domain-containing protein</fullName>
    </recommendedName>
</protein>
<dbReference type="PANTHER" id="PTHR10622:SF10">
    <property type="entry name" value="HET DOMAIN-CONTAINING PROTEIN"/>
    <property type="match status" value="1"/>
</dbReference>
<dbReference type="Pfam" id="PF06985">
    <property type="entry name" value="HET"/>
    <property type="match status" value="1"/>
</dbReference>
<gene>
    <name evidence="2" type="ORF">R9X50_00164700</name>
</gene>
<keyword evidence="3" id="KW-1185">Reference proteome</keyword>
<dbReference type="EMBL" id="CP138581">
    <property type="protein sequence ID" value="WPG98849.1"/>
    <property type="molecule type" value="Genomic_DNA"/>
</dbReference>
<dbReference type="Proteomes" id="UP001303373">
    <property type="component" value="Chromosome 2"/>
</dbReference>
<dbReference type="AlphaFoldDB" id="A0AAQ3M135"/>
<accession>A0AAQ3M135</accession>
<evidence type="ECO:0000313" key="2">
    <source>
        <dbReference type="EMBL" id="WPG98849.1"/>
    </source>
</evidence>
<feature type="domain" description="Heterokaryon incompatibility" evidence="1">
    <location>
        <begin position="32"/>
        <end position="120"/>
    </location>
</feature>